<reference evidence="1 2" key="1">
    <citation type="submission" date="2016-07" db="EMBL/GenBank/DDBJ databases">
        <title>Revisiting the Taxonomy of the Elizabethkingia Genus based on Whole-Genome Sequencing, Optical Mapping, and MALDI-TOF.</title>
        <authorList>
            <person name="Nicholson A.C."/>
        </authorList>
    </citation>
    <scope>NUCLEOTIDE SEQUENCE [LARGE SCALE GENOMIC DNA]</scope>
    <source>
        <strain evidence="1 2">C1558</strain>
    </source>
</reference>
<comment type="caution">
    <text evidence="1">The sequence shown here is derived from an EMBL/GenBank/DDBJ whole genome shotgun (WGS) entry which is preliminary data.</text>
</comment>
<organism evidence="1 2">
    <name type="scientific">Elizabethkingia ursingii</name>
    <dbReference type="NCBI Taxonomy" id="1756150"/>
    <lineage>
        <taxon>Bacteria</taxon>
        <taxon>Pseudomonadati</taxon>
        <taxon>Bacteroidota</taxon>
        <taxon>Flavobacteriia</taxon>
        <taxon>Flavobacteriales</taxon>
        <taxon>Weeksellaceae</taxon>
        <taxon>Elizabethkingia</taxon>
    </lineage>
</organism>
<dbReference type="Proteomes" id="UP000190016">
    <property type="component" value="Unassembled WGS sequence"/>
</dbReference>
<proteinExistence type="predicted"/>
<evidence type="ECO:0000313" key="1">
    <source>
        <dbReference type="EMBL" id="OPB88509.1"/>
    </source>
</evidence>
<evidence type="ECO:0008006" key="3">
    <source>
        <dbReference type="Google" id="ProtNLM"/>
    </source>
</evidence>
<protein>
    <recommendedName>
        <fullName evidence="3">Lipoprotein</fullName>
    </recommendedName>
</protein>
<gene>
    <name evidence="1" type="ORF">BB021_08140</name>
</gene>
<accession>A0ABX3N8A3</accession>
<dbReference type="EMBL" id="MBDS01000015">
    <property type="protein sequence ID" value="OPB88509.1"/>
    <property type="molecule type" value="Genomic_DNA"/>
</dbReference>
<keyword evidence="2" id="KW-1185">Reference proteome</keyword>
<dbReference type="PROSITE" id="PS51257">
    <property type="entry name" value="PROKAR_LIPOPROTEIN"/>
    <property type="match status" value="1"/>
</dbReference>
<dbReference type="RefSeq" id="WP_078778781.1">
    <property type="nucleotide sequence ID" value="NZ_MBDS01000015.1"/>
</dbReference>
<sequence length="179" mass="19644">MKLFKSIIKNRSYLLGGIVLVTASALTMSCEHDRSSESIVSKEKFIPKKKEIKTPLSNVKTWEGETYTSAAFSLMASVGNYKNIHVKIQCTHGDAIFYIRKLINGSEDGDTAKYVLEEGKTIEYDVVVPNSKSRIEFKGEMHEANGNDISISRNLGIGGAKSTNSMNSAKGLITITSTK</sequence>
<name>A0ABX3N8A3_9FLAO</name>
<evidence type="ECO:0000313" key="2">
    <source>
        <dbReference type="Proteomes" id="UP000190016"/>
    </source>
</evidence>